<dbReference type="PROSITE" id="PS50157">
    <property type="entry name" value="ZINC_FINGER_C2H2_2"/>
    <property type="match status" value="3"/>
</dbReference>
<evidence type="ECO:0000256" key="5">
    <source>
        <dbReference type="PROSITE-ProRule" id="PRU00042"/>
    </source>
</evidence>
<evidence type="ECO:0000313" key="8">
    <source>
        <dbReference type="Proteomes" id="UP001153954"/>
    </source>
</evidence>
<dbReference type="SUPFAM" id="SSF57667">
    <property type="entry name" value="beta-beta-alpha zinc fingers"/>
    <property type="match status" value="3"/>
</dbReference>
<evidence type="ECO:0000259" key="6">
    <source>
        <dbReference type="PROSITE" id="PS50157"/>
    </source>
</evidence>
<keyword evidence="2" id="KW-0677">Repeat</keyword>
<name>A0AAU9TCW6_EUPED</name>
<organism evidence="7 8">
    <name type="scientific">Euphydryas editha</name>
    <name type="common">Edith's checkerspot</name>
    <dbReference type="NCBI Taxonomy" id="104508"/>
    <lineage>
        <taxon>Eukaryota</taxon>
        <taxon>Metazoa</taxon>
        <taxon>Ecdysozoa</taxon>
        <taxon>Arthropoda</taxon>
        <taxon>Hexapoda</taxon>
        <taxon>Insecta</taxon>
        <taxon>Pterygota</taxon>
        <taxon>Neoptera</taxon>
        <taxon>Endopterygota</taxon>
        <taxon>Lepidoptera</taxon>
        <taxon>Glossata</taxon>
        <taxon>Ditrysia</taxon>
        <taxon>Papilionoidea</taxon>
        <taxon>Nymphalidae</taxon>
        <taxon>Nymphalinae</taxon>
        <taxon>Euphydryas</taxon>
    </lineage>
</organism>
<keyword evidence="3 5" id="KW-0863">Zinc-finger</keyword>
<dbReference type="AlphaFoldDB" id="A0AAU9TCW6"/>
<keyword evidence="1" id="KW-0479">Metal-binding</keyword>
<dbReference type="SMART" id="SM00355">
    <property type="entry name" value="ZnF_C2H2"/>
    <property type="match status" value="6"/>
</dbReference>
<dbReference type="GO" id="GO:0008270">
    <property type="term" value="F:zinc ion binding"/>
    <property type="evidence" value="ECO:0007669"/>
    <property type="project" value="UniProtKB-KW"/>
</dbReference>
<dbReference type="PANTHER" id="PTHR24379">
    <property type="entry name" value="KRAB AND ZINC FINGER DOMAIN-CONTAINING"/>
    <property type="match status" value="1"/>
</dbReference>
<gene>
    <name evidence="7" type="ORF">EEDITHA_LOCUS78</name>
</gene>
<dbReference type="EMBL" id="CAKOGL010000001">
    <property type="protein sequence ID" value="CAH2083353.1"/>
    <property type="molecule type" value="Genomic_DNA"/>
</dbReference>
<sequence>MDDMDNSLLVEIRDDYSEDPLVNNEIDNNLLFCETCNVNFIDANEFEQHNIEKHGFENKKHQCLYCDARFRRHDHLKRHMNSLHSKAVNTLLLKCPVCDEEFSRRSMVLKHVKKNHEDVQSFECRICLYKTTSLDDLESHSNTHHSFQRNHKCSYCKKPFKRRDHMLRHIKTVHLNQYTVCPICCQQFKRKDHVVRHCREKHNVGFLNGKIVQLGNEIVVEISPTSIDQT</sequence>
<feature type="domain" description="C2H2-type" evidence="6">
    <location>
        <begin position="93"/>
        <end position="121"/>
    </location>
</feature>
<dbReference type="Gene3D" id="3.30.160.60">
    <property type="entry name" value="Classic Zinc Finger"/>
    <property type="match status" value="3"/>
</dbReference>
<protein>
    <recommendedName>
        <fullName evidence="6">C2H2-type domain-containing protein</fullName>
    </recommendedName>
</protein>
<keyword evidence="4" id="KW-0862">Zinc</keyword>
<dbReference type="InterPro" id="IPR036236">
    <property type="entry name" value="Znf_C2H2_sf"/>
</dbReference>
<dbReference type="PROSITE" id="PS00028">
    <property type="entry name" value="ZINC_FINGER_C2H2_1"/>
    <property type="match status" value="4"/>
</dbReference>
<evidence type="ECO:0000256" key="3">
    <source>
        <dbReference type="ARBA" id="ARBA00022771"/>
    </source>
</evidence>
<dbReference type="PANTHER" id="PTHR24379:SF117">
    <property type="entry name" value="ZINC FINGER PROTEIN WECKLE"/>
    <property type="match status" value="1"/>
</dbReference>
<evidence type="ECO:0000256" key="1">
    <source>
        <dbReference type="ARBA" id="ARBA00022723"/>
    </source>
</evidence>
<dbReference type="Pfam" id="PF12874">
    <property type="entry name" value="zf-met"/>
    <property type="match status" value="1"/>
</dbReference>
<dbReference type="InterPro" id="IPR013087">
    <property type="entry name" value="Znf_C2H2_type"/>
</dbReference>
<evidence type="ECO:0000256" key="2">
    <source>
        <dbReference type="ARBA" id="ARBA00022737"/>
    </source>
</evidence>
<comment type="caution">
    <text evidence="7">The sequence shown here is derived from an EMBL/GenBank/DDBJ whole genome shotgun (WGS) entry which is preliminary data.</text>
</comment>
<keyword evidence="8" id="KW-1185">Reference proteome</keyword>
<proteinExistence type="predicted"/>
<dbReference type="Proteomes" id="UP001153954">
    <property type="component" value="Unassembled WGS sequence"/>
</dbReference>
<feature type="domain" description="C2H2-type" evidence="6">
    <location>
        <begin position="61"/>
        <end position="85"/>
    </location>
</feature>
<reference evidence="7" key="1">
    <citation type="submission" date="2022-03" db="EMBL/GenBank/DDBJ databases">
        <authorList>
            <person name="Tunstrom K."/>
        </authorList>
    </citation>
    <scope>NUCLEOTIDE SEQUENCE</scope>
</reference>
<accession>A0AAU9TCW6</accession>
<evidence type="ECO:0000256" key="4">
    <source>
        <dbReference type="ARBA" id="ARBA00022833"/>
    </source>
</evidence>
<dbReference type="Pfam" id="PF00096">
    <property type="entry name" value="zf-C2H2"/>
    <property type="match status" value="3"/>
</dbReference>
<feature type="domain" description="C2H2-type" evidence="6">
    <location>
        <begin position="151"/>
        <end position="179"/>
    </location>
</feature>
<evidence type="ECO:0000313" key="7">
    <source>
        <dbReference type="EMBL" id="CAH2083353.1"/>
    </source>
</evidence>